<feature type="domain" description="Protein kinase" evidence="5">
    <location>
        <begin position="13"/>
        <end position="324"/>
    </location>
</feature>
<organism evidence="8">
    <name type="scientific">Brugia pahangi</name>
    <name type="common">Filarial nematode worm</name>
    <dbReference type="NCBI Taxonomy" id="6280"/>
    <lineage>
        <taxon>Eukaryota</taxon>
        <taxon>Metazoa</taxon>
        <taxon>Ecdysozoa</taxon>
        <taxon>Nematoda</taxon>
        <taxon>Chromadorea</taxon>
        <taxon>Rhabditida</taxon>
        <taxon>Spirurina</taxon>
        <taxon>Spiruromorpha</taxon>
        <taxon>Filarioidea</taxon>
        <taxon>Onchocercidae</taxon>
        <taxon>Brugia</taxon>
    </lineage>
</organism>
<dbReference type="Gene3D" id="1.10.510.10">
    <property type="entry name" value="Transferase(Phosphotransferase) domain 1"/>
    <property type="match status" value="1"/>
</dbReference>
<dbReference type="GO" id="GO:0004672">
    <property type="term" value="F:protein kinase activity"/>
    <property type="evidence" value="ECO:0007669"/>
    <property type="project" value="InterPro"/>
</dbReference>
<proteinExistence type="predicted"/>
<accession>A0A0N4TVM7</accession>
<dbReference type="InterPro" id="IPR011009">
    <property type="entry name" value="Kinase-like_dom_sf"/>
</dbReference>
<evidence type="ECO:0000313" key="7">
    <source>
        <dbReference type="Proteomes" id="UP000278627"/>
    </source>
</evidence>
<dbReference type="InterPro" id="IPR050117">
    <property type="entry name" value="MAPK"/>
</dbReference>
<dbReference type="AlphaFoldDB" id="A0A0N4TVM7"/>
<feature type="binding site" evidence="3">
    <location>
        <position position="42"/>
    </location>
    <ligand>
        <name>ATP</name>
        <dbReference type="ChEBI" id="CHEBI:30616"/>
    </ligand>
</feature>
<dbReference type="InterPro" id="IPR000719">
    <property type="entry name" value="Prot_kinase_dom"/>
</dbReference>
<evidence type="ECO:0000313" key="8">
    <source>
        <dbReference type="WBParaSite" id="BPAG_0001294001-mRNA-1"/>
    </source>
</evidence>
<keyword evidence="1 3" id="KW-0547">Nucleotide-binding</keyword>
<evidence type="ECO:0000256" key="3">
    <source>
        <dbReference type="PROSITE-ProRule" id="PRU10141"/>
    </source>
</evidence>
<dbReference type="SMART" id="SM00220">
    <property type="entry name" value="S_TKc"/>
    <property type="match status" value="1"/>
</dbReference>
<dbReference type="PROSITE" id="PS00107">
    <property type="entry name" value="PROTEIN_KINASE_ATP"/>
    <property type="match status" value="1"/>
</dbReference>
<dbReference type="InterPro" id="IPR017441">
    <property type="entry name" value="Protein_kinase_ATP_BS"/>
</dbReference>
<sequence length="413" mass="47309">MSEDVDTHIIERYDLHKRLGKGAYGIVWKAVDRRVRETVALKKIFDAFRNQTDAQRTFREIMFLQEFGRHPNIIKLYNVLKADNNSLGCILAEMLLGHALFPGTSTINQIERIMNTISRPSKLDIESIGSQYASSVLEKMPRRPQKPLELYLTNSDHQAIDLVQRLLIFAPHKRLNVDQCLVHPYVLQFHSPIDEPALNYDILLPLPDHIQLSIDDYRNKLYEMIQENRTYVKRIQHNRVINNNSNQKFKSHNTTTTTMATTTTTTTTMTTTTTTMTATPLMKTNGQTIATNGRLSSVIRRSSSNNAIRTMKQQSVMEPKAPIAQAECSDTDYDTARSINRPVSIDKPKNIDTTMIENRQSRERAQSVETPQNGTVFRERTASSSSKVRPRRRSQHRTGIFSSFRKSTQHFAS</sequence>
<reference evidence="8" key="1">
    <citation type="submission" date="2017-02" db="UniProtKB">
        <authorList>
            <consortium name="WormBaseParasite"/>
        </authorList>
    </citation>
    <scope>IDENTIFICATION</scope>
</reference>
<dbReference type="PROSITE" id="PS50011">
    <property type="entry name" value="PROTEIN_KINASE_DOM"/>
    <property type="match status" value="1"/>
</dbReference>
<feature type="compositionally biased region" description="Polar residues" evidence="4">
    <location>
        <begin position="400"/>
        <end position="413"/>
    </location>
</feature>
<gene>
    <name evidence="6" type="ORF">BPAG_LOCUS12868</name>
</gene>
<feature type="region of interest" description="Disordered" evidence="4">
    <location>
        <begin position="358"/>
        <end position="413"/>
    </location>
</feature>
<evidence type="ECO:0000313" key="6">
    <source>
        <dbReference type="EMBL" id="VDN94054.1"/>
    </source>
</evidence>
<dbReference type="WBParaSite" id="BPAG_0001294001-mRNA-1">
    <property type="protein sequence ID" value="BPAG_0001294001-mRNA-1"/>
    <property type="gene ID" value="BPAG_0001294001"/>
</dbReference>
<evidence type="ECO:0000259" key="5">
    <source>
        <dbReference type="PROSITE" id="PS50011"/>
    </source>
</evidence>
<evidence type="ECO:0000256" key="2">
    <source>
        <dbReference type="ARBA" id="ARBA00022840"/>
    </source>
</evidence>
<protein>
    <submittedName>
        <fullName evidence="8">Protein kinase domain-containing protein</fullName>
    </submittedName>
</protein>
<dbReference type="Gene3D" id="3.30.200.20">
    <property type="entry name" value="Phosphorylase Kinase, domain 1"/>
    <property type="match status" value="2"/>
</dbReference>
<dbReference type="Proteomes" id="UP000278627">
    <property type="component" value="Unassembled WGS sequence"/>
</dbReference>
<evidence type="ECO:0000256" key="1">
    <source>
        <dbReference type="ARBA" id="ARBA00022741"/>
    </source>
</evidence>
<dbReference type="GO" id="GO:0005524">
    <property type="term" value="F:ATP binding"/>
    <property type="evidence" value="ECO:0007669"/>
    <property type="project" value="UniProtKB-UniRule"/>
</dbReference>
<evidence type="ECO:0000256" key="4">
    <source>
        <dbReference type="SAM" id="MobiDB-lite"/>
    </source>
</evidence>
<keyword evidence="7" id="KW-1185">Reference proteome</keyword>
<dbReference type="PANTHER" id="PTHR24055">
    <property type="entry name" value="MITOGEN-ACTIVATED PROTEIN KINASE"/>
    <property type="match status" value="1"/>
</dbReference>
<dbReference type="SUPFAM" id="SSF56112">
    <property type="entry name" value="Protein kinase-like (PK-like)"/>
    <property type="match status" value="1"/>
</dbReference>
<keyword evidence="2 3" id="KW-0067">ATP-binding</keyword>
<dbReference type="Pfam" id="PF00069">
    <property type="entry name" value="Pkinase"/>
    <property type="match status" value="1"/>
</dbReference>
<dbReference type="FunFam" id="3.30.200.20:FF:000166">
    <property type="entry name" value="Mitogen-activated protein kinase"/>
    <property type="match status" value="1"/>
</dbReference>
<dbReference type="STRING" id="6280.A0A0N4TVM7"/>
<dbReference type="EMBL" id="UZAD01013329">
    <property type="protein sequence ID" value="VDN94054.1"/>
    <property type="molecule type" value="Genomic_DNA"/>
</dbReference>
<reference evidence="6 7" key="2">
    <citation type="submission" date="2018-11" db="EMBL/GenBank/DDBJ databases">
        <authorList>
            <consortium name="Pathogen Informatics"/>
        </authorList>
    </citation>
    <scope>NUCLEOTIDE SEQUENCE [LARGE SCALE GENOMIC DNA]</scope>
</reference>
<name>A0A0N4TVM7_BRUPA</name>